<dbReference type="AlphaFoldDB" id="A0A0W0SQP3"/>
<evidence type="ECO:0000313" key="3">
    <source>
        <dbReference type="EMBL" id="KTC85735.1"/>
    </source>
</evidence>
<dbReference type="GO" id="GO:0008194">
    <property type="term" value="F:UDP-glycosyltransferase activity"/>
    <property type="evidence" value="ECO:0007669"/>
    <property type="project" value="InterPro"/>
</dbReference>
<dbReference type="STRING" id="1212489.Ldro_2060"/>
<dbReference type="EMBL" id="LNXY01000027">
    <property type="protein sequence ID" value="KTC85735.1"/>
    <property type="molecule type" value="Genomic_DNA"/>
</dbReference>
<dbReference type="RefSeq" id="WP_058496346.1">
    <property type="nucleotide sequence ID" value="NZ_CAAAIU010000005.1"/>
</dbReference>
<evidence type="ECO:0000256" key="2">
    <source>
        <dbReference type="ARBA" id="ARBA00022679"/>
    </source>
</evidence>
<dbReference type="PATRIC" id="fig|1212489.4.peg.2176"/>
<dbReference type="Proteomes" id="UP000054736">
    <property type="component" value="Unassembled WGS sequence"/>
</dbReference>
<dbReference type="InterPro" id="IPR050271">
    <property type="entry name" value="UDP-glycosyltransferase"/>
</dbReference>
<keyword evidence="1 3" id="KW-0328">Glycosyltransferase</keyword>
<evidence type="ECO:0000256" key="1">
    <source>
        <dbReference type="ARBA" id="ARBA00022676"/>
    </source>
</evidence>
<organism evidence="3 4">
    <name type="scientific">Legionella drozanskii LLAP-1</name>
    <dbReference type="NCBI Taxonomy" id="1212489"/>
    <lineage>
        <taxon>Bacteria</taxon>
        <taxon>Pseudomonadati</taxon>
        <taxon>Pseudomonadota</taxon>
        <taxon>Gammaproteobacteria</taxon>
        <taxon>Legionellales</taxon>
        <taxon>Legionellaceae</taxon>
        <taxon>Legionella</taxon>
    </lineage>
</organism>
<evidence type="ECO:0000313" key="4">
    <source>
        <dbReference type="Proteomes" id="UP000054736"/>
    </source>
</evidence>
<dbReference type="Gene3D" id="3.40.50.2000">
    <property type="entry name" value="Glycogen Phosphorylase B"/>
    <property type="match status" value="2"/>
</dbReference>
<keyword evidence="4" id="KW-1185">Reference proteome</keyword>
<protein>
    <submittedName>
        <fullName evidence="3">Oleandomycin glycosyltransferase</fullName>
        <ecNumber evidence="3">2.4.1.-</ecNumber>
    </submittedName>
</protein>
<proteinExistence type="predicted"/>
<dbReference type="EC" id="2.4.1.-" evidence="3"/>
<dbReference type="Pfam" id="PF00201">
    <property type="entry name" value="UDPGT"/>
    <property type="match status" value="1"/>
</dbReference>
<name>A0A0W0SQP3_9GAMM</name>
<gene>
    <name evidence="3" type="primary">oleD</name>
    <name evidence="3" type="ORF">Ldro_2060</name>
</gene>
<sequence length="460" mass="52678">MREKFFSPKHPAKRYKIAIVTLPNAGHTRIVKQLVDEAKRYDPELDFSFILTSWSGHTIRESDLRELEEASGKQVVVLESKNTANSKGDNWGRARELTDELIRVCADFDRIIYDFMTPEGYIAGQVLSIPAFCAEPSYIGAFDTSSPAYHSELNKSADDIAILEKKYQLELFNKLKLISGTLSILSAYKNIVFSWKNFIYALDFKNNFEEERESCCFMRPSAKKTPPLDEQFSYLSEHVKLGKKIVYFSLGTIVSGIVWDLTKKLEDNSMHDFIKLLYRLLIKIFENRKDLILIISTGRDIHDFIGDTKLPENIYHEESLPQARLLHHVDVFFTHCGANSVNEAIDAEIPTIGIPFMFDQHQCAEAIVTMGIGYAFLLPLEKREEAVNFDTNNYFREPFNSNNLENAQKILEETIDKALTHDFSDSFAELKSGNTLSFARIRQTLCLESVDLMQRSTIKV</sequence>
<dbReference type="PANTHER" id="PTHR48043:SF145">
    <property type="entry name" value="FI06409P-RELATED"/>
    <property type="match status" value="1"/>
</dbReference>
<accession>A0A0W0SQP3</accession>
<dbReference type="SUPFAM" id="SSF53756">
    <property type="entry name" value="UDP-Glycosyltransferase/glycogen phosphorylase"/>
    <property type="match status" value="1"/>
</dbReference>
<reference evidence="3 4" key="1">
    <citation type="submission" date="2015-11" db="EMBL/GenBank/DDBJ databases">
        <title>Genomic analysis of 38 Legionella species identifies large and diverse effector repertoires.</title>
        <authorList>
            <person name="Burstein D."/>
            <person name="Amaro F."/>
            <person name="Zusman T."/>
            <person name="Lifshitz Z."/>
            <person name="Cohen O."/>
            <person name="Gilbert J.A."/>
            <person name="Pupko T."/>
            <person name="Shuman H.A."/>
            <person name="Segal G."/>
        </authorList>
    </citation>
    <scope>NUCLEOTIDE SEQUENCE [LARGE SCALE GENOMIC DNA]</scope>
    <source>
        <strain evidence="3 4">ATCC 700990</strain>
    </source>
</reference>
<keyword evidence="2 3" id="KW-0808">Transferase</keyword>
<dbReference type="CDD" id="cd03784">
    <property type="entry name" value="GT1_Gtf-like"/>
    <property type="match status" value="1"/>
</dbReference>
<dbReference type="InterPro" id="IPR002213">
    <property type="entry name" value="UDP_glucos_trans"/>
</dbReference>
<dbReference type="PANTHER" id="PTHR48043">
    <property type="entry name" value="EG:EG0003.4 PROTEIN-RELATED"/>
    <property type="match status" value="1"/>
</dbReference>
<dbReference type="OrthoDB" id="271062at2"/>
<comment type="caution">
    <text evidence="3">The sequence shown here is derived from an EMBL/GenBank/DDBJ whole genome shotgun (WGS) entry which is preliminary data.</text>
</comment>